<evidence type="ECO:0000256" key="1">
    <source>
        <dbReference type="SAM" id="MobiDB-lite"/>
    </source>
</evidence>
<accession>A0A3P7J6J4</accession>
<sequence>MARLWLLKQMYKAIQHLSQTRLKHASRYQFEGQKPKRSCCFIFLERKQSQRLNIIRKESALREKDKTLGRLGRGGKGEGKGKGLRSGGSY</sequence>
<proteinExistence type="predicted"/>
<reference evidence="2 3" key="1">
    <citation type="submission" date="2018-11" db="EMBL/GenBank/DDBJ databases">
        <authorList>
            <consortium name="Pathogen Informatics"/>
        </authorList>
    </citation>
    <scope>NUCLEOTIDE SEQUENCE [LARGE SCALE GENOMIC DNA]</scope>
</reference>
<name>A0A3P7J6J4_STRVU</name>
<keyword evidence="3" id="KW-1185">Reference proteome</keyword>
<protein>
    <submittedName>
        <fullName evidence="2">Uncharacterized protein</fullName>
    </submittedName>
</protein>
<dbReference type="Proteomes" id="UP000270094">
    <property type="component" value="Unassembled WGS sequence"/>
</dbReference>
<feature type="region of interest" description="Disordered" evidence="1">
    <location>
        <begin position="65"/>
        <end position="90"/>
    </location>
</feature>
<dbReference type="AlphaFoldDB" id="A0A3P7J6J4"/>
<dbReference type="EMBL" id="UYYB01031086">
    <property type="protein sequence ID" value="VDM73514.1"/>
    <property type="molecule type" value="Genomic_DNA"/>
</dbReference>
<evidence type="ECO:0000313" key="3">
    <source>
        <dbReference type="Proteomes" id="UP000270094"/>
    </source>
</evidence>
<evidence type="ECO:0000313" key="2">
    <source>
        <dbReference type="EMBL" id="VDM73514.1"/>
    </source>
</evidence>
<gene>
    <name evidence="2" type="ORF">SVUK_LOCUS8512</name>
</gene>
<organism evidence="2 3">
    <name type="scientific">Strongylus vulgaris</name>
    <name type="common">Blood worm</name>
    <dbReference type="NCBI Taxonomy" id="40348"/>
    <lineage>
        <taxon>Eukaryota</taxon>
        <taxon>Metazoa</taxon>
        <taxon>Ecdysozoa</taxon>
        <taxon>Nematoda</taxon>
        <taxon>Chromadorea</taxon>
        <taxon>Rhabditida</taxon>
        <taxon>Rhabditina</taxon>
        <taxon>Rhabditomorpha</taxon>
        <taxon>Strongyloidea</taxon>
        <taxon>Strongylidae</taxon>
        <taxon>Strongylus</taxon>
    </lineage>
</organism>